<reference evidence="1" key="1">
    <citation type="submission" date="2025-08" db="UniProtKB">
        <authorList>
            <consortium name="Ensembl"/>
        </authorList>
    </citation>
    <scope>IDENTIFICATION</scope>
</reference>
<dbReference type="Proteomes" id="UP000694408">
    <property type="component" value="Unplaced"/>
</dbReference>
<protein>
    <submittedName>
        <fullName evidence="1">Uncharacterized protein</fullName>
    </submittedName>
</protein>
<keyword evidence="2" id="KW-1185">Reference proteome</keyword>
<dbReference type="Ensembl" id="ENSJHYT00000003180.1">
    <property type="protein sequence ID" value="ENSJHYP00000002566.1"/>
    <property type="gene ID" value="ENSJHYG00000002154.1"/>
</dbReference>
<reference evidence="1" key="2">
    <citation type="submission" date="2025-09" db="UniProtKB">
        <authorList>
            <consortium name="Ensembl"/>
        </authorList>
    </citation>
    <scope>IDENTIFICATION</scope>
</reference>
<evidence type="ECO:0000313" key="2">
    <source>
        <dbReference type="Proteomes" id="UP000694408"/>
    </source>
</evidence>
<evidence type="ECO:0000313" key="1">
    <source>
        <dbReference type="Ensembl" id="ENSJHYP00000002566.1"/>
    </source>
</evidence>
<accession>A0A8C5IDI5</accession>
<dbReference type="AlphaFoldDB" id="A0A8C5IDI5"/>
<organism evidence="1 2">
    <name type="scientific">Junco hyemalis</name>
    <name type="common">Dark-eyed junco</name>
    <dbReference type="NCBI Taxonomy" id="40217"/>
    <lineage>
        <taxon>Eukaryota</taxon>
        <taxon>Metazoa</taxon>
        <taxon>Chordata</taxon>
        <taxon>Craniata</taxon>
        <taxon>Vertebrata</taxon>
        <taxon>Euteleostomi</taxon>
        <taxon>Archelosauria</taxon>
        <taxon>Archosauria</taxon>
        <taxon>Dinosauria</taxon>
        <taxon>Saurischia</taxon>
        <taxon>Theropoda</taxon>
        <taxon>Coelurosauria</taxon>
        <taxon>Aves</taxon>
        <taxon>Neognathae</taxon>
        <taxon>Neoaves</taxon>
        <taxon>Telluraves</taxon>
        <taxon>Australaves</taxon>
        <taxon>Passeriformes</taxon>
        <taxon>Passerellidae</taxon>
        <taxon>Junco</taxon>
    </lineage>
</organism>
<sequence>MSYARDPINQEWIRPCKAPDVHRCEGPCRSTGSGMNPAAPAGLSLGIPLGTGLGFGIPLGTGLSLGITVGTGMSLGITVGTGMSLGITLGTGLWDHTGLSYAVYKGPSPVFGKGTGQMHPCDGSWGLHILAGEGSVCFDPRVVWVEMDPKATQYTPAMAGTLPTIPGCSKPCPTWPWALPGIQGLPQLLWAPCASACQPSE</sequence>
<proteinExistence type="predicted"/>
<name>A0A8C5IDI5_JUNHY</name>